<organism evidence="1 2">
    <name type="scientific">Novipirellula aureliae</name>
    <dbReference type="NCBI Taxonomy" id="2527966"/>
    <lineage>
        <taxon>Bacteria</taxon>
        <taxon>Pseudomonadati</taxon>
        <taxon>Planctomycetota</taxon>
        <taxon>Planctomycetia</taxon>
        <taxon>Pirellulales</taxon>
        <taxon>Pirellulaceae</taxon>
        <taxon>Novipirellula</taxon>
    </lineage>
</organism>
<proteinExistence type="predicted"/>
<dbReference type="AlphaFoldDB" id="A0A5C6E104"/>
<name>A0A5C6E104_9BACT</name>
<accession>A0A5C6E104</accession>
<keyword evidence="2" id="KW-1185">Reference proteome</keyword>
<gene>
    <name evidence="1" type="ORF">Q31b_27700</name>
</gene>
<dbReference type="EMBL" id="SJPY01000004">
    <property type="protein sequence ID" value="TWU41331.1"/>
    <property type="molecule type" value="Genomic_DNA"/>
</dbReference>
<dbReference type="Proteomes" id="UP000315471">
    <property type="component" value="Unassembled WGS sequence"/>
</dbReference>
<protein>
    <submittedName>
        <fullName evidence="1">Uncharacterized protein</fullName>
    </submittedName>
</protein>
<sequence length="188" mass="21045">MGPPRHIALGRPMQNPASGVQLLYVSDKLCFDINDSDVSSASIGKRSPAGRSDRPDFHCLVVAFRSLAAWALAYLSVRKNKNNASELAIRRYIGAPPELARMACTEGILKRETSFRRACLGGGNKWRYKPHARKKSVRDSRFEGRVTRLRPWFCGPWLFSTADRKALPLGFVEDHSCGNRNVEAVDRT</sequence>
<evidence type="ECO:0000313" key="2">
    <source>
        <dbReference type="Proteomes" id="UP000315471"/>
    </source>
</evidence>
<evidence type="ECO:0000313" key="1">
    <source>
        <dbReference type="EMBL" id="TWU41331.1"/>
    </source>
</evidence>
<reference evidence="1 2" key="1">
    <citation type="submission" date="2019-02" db="EMBL/GenBank/DDBJ databases">
        <title>Deep-cultivation of Planctomycetes and their phenomic and genomic characterization uncovers novel biology.</title>
        <authorList>
            <person name="Wiegand S."/>
            <person name="Jogler M."/>
            <person name="Boedeker C."/>
            <person name="Pinto D."/>
            <person name="Vollmers J."/>
            <person name="Rivas-Marin E."/>
            <person name="Kohn T."/>
            <person name="Peeters S.H."/>
            <person name="Heuer A."/>
            <person name="Rast P."/>
            <person name="Oberbeckmann S."/>
            <person name="Bunk B."/>
            <person name="Jeske O."/>
            <person name="Meyerdierks A."/>
            <person name="Storesund J.E."/>
            <person name="Kallscheuer N."/>
            <person name="Luecker S."/>
            <person name="Lage O.M."/>
            <person name="Pohl T."/>
            <person name="Merkel B.J."/>
            <person name="Hornburger P."/>
            <person name="Mueller R.-W."/>
            <person name="Bruemmer F."/>
            <person name="Labrenz M."/>
            <person name="Spormann A.M."/>
            <person name="Op Den Camp H."/>
            <person name="Overmann J."/>
            <person name="Amann R."/>
            <person name="Jetten M.S.M."/>
            <person name="Mascher T."/>
            <person name="Medema M.H."/>
            <person name="Devos D.P."/>
            <person name="Kaster A.-K."/>
            <person name="Ovreas L."/>
            <person name="Rohde M."/>
            <person name="Galperin M.Y."/>
            <person name="Jogler C."/>
        </authorList>
    </citation>
    <scope>NUCLEOTIDE SEQUENCE [LARGE SCALE GENOMIC DNA]</scope>
    <source>
        <strain evidence="1 2">Q31b</strain>
    </source>
</reference>
<comment type="caution">
    <text evidence="1">The sequence shown here is derived from an EMBL/GenBank/DDBJ whole genome shotgun (WGS) entry which is preliminary data.</text>
</comment>